<proteinExistence type="predicted"/>
<organism evidence="1 2">
    <name type="scientific">Orchesella dallaii</name>
    <dbReference type="NCBI Taxonomy" id="48710"/>
    <lineage>
        <taxon>Eukaryota</taxon>
        <taxon>Metazoa</taxon>
        <taxon>Ecdysozoa</taxon>
        <taxon>Arthropoda</taxon>
        <taxon>Hexapoda</taxon>
        <taxon>Collembola</taxon>
        <taxon>Entomobryomorpha</taxon>
        <taxon>Entomobryoidea</taxon>
        <taxon>Orchesellidae</taxon>
        <taxon>Orchesellinae</taxon>
        <taxon>Orchesella</taxon>
    </lineage>
</organism>
<evidence type="ECO:0000313" key="2">
    <source>
        <dbReference type="Proteomes" id="UP001642540"/>
    </source>
</evidence>
<gene>
    <name evidence="1" type="ORF">ODALV1_LOCUS7863</name>
</gene>
<keyword evidence="2" id="KW-1185">Reference proteome</keyword>
<accession>A0ABP1Q937</accession>
<sequence length="125" mass="14268">MIDGVSGCFRAVVPYVAGSLIHRHLGHYILEQSPFPQTRPRGEPLLSESFTSGNLGHFIETRAWKLMANVTAIHASYPFYAVAVRTMARFVTKEGHKYVKDRNSWKHVKFSTYDIYSFSIKKGIF</sequence>
<reference evidence="1 2" key="1">
    <citation type="submission" date="2024-08" db="EMBL/GenBank/DDBJ databases">
        <authorList>
            <person name="Cucini C."/>
            <person name="Frati F."/>
        </authorList>
    </citation>
    <scope>NUCLEOTIDE SEQUENCE [LARGE SCALE GENOMIC DNA]</scope>
</reference>
<dbReference type="Proteomes" id="UP001642540">
    <property type="component" value="Unassembled WGS sequence"/>
</dbReference>
<protein>
    <submittedName>
        <fullName evidence="1">Uncharacterized protein</fullName>
    </submittedName>
</protein>
<comment type="caution">
    <text evidence="1">The sequence shown here is derived from an EMBL/GenBank/DDBJ whole genome shotgun (WGS) entry which is preliminary data.</text>
</comment>
<dbReference type="EMBL" id="CAXLJM020000024">
    <property type="protein sequence ID" value="CAL8091188.1"/>
    <property type="molecule type" value="Genomic_DNA"/>
</dbReference>
<name>A0ABP1Q937_9HEXA</name>
<evidence type="ECO:0000313" key="1">
    <source>
        <dbReference type="EMBL" id="CAL8091188.1"/>
    </source>
</evidence>